<dbReference type="InterPro" id="IPR041289">
    <property type="entry name" value="Bact_RF_family3"/>
</dbReference>
<gene>
    <name evidence="3" type="ORF">DL240_17800</name>
</gene>
<feature type="coiled-coil region" evidence="1">
    <location>
        <begin position="45"/>
        <end position="77"/>
    </location>
</feature>
<evidence type="ECO:0000256" key="1">
    <source>
        <dbReference type="SAM" id="Coils"/>
    </source>
</evidence>
<name>A0A328C2T9_9DELT</name>
<dbReference type="Pfam" id="PF18845">
    <property type="entry name" value="baeRF_family3"/>
    <property type="match status" value="1"/>
</dbReference>
<comment type="caution">
    <text evidence="3">The sequence shown here is derived from an EMBL/GenBank/DDBJ whole genome shotgun (WGS) entry which is preliminary data.</text>
</comment>
<dbReference type="AlphaFoldDB" id="A0A328C2T9"/>
<dbReference type="EMBL" id="QHKO01000012">
    <property type="protein sequence ID" value="RAL20235.1"/>
    <property type="molecule type" value="Genomic_DNA"/>
</dbReference>
<accession>A0A328C2T9</accession>
<organism evidence="3 4">
    <name type="scientific">Lujinxingia litoralis</name>
    <dbReference type="NCBI Taxonomy" id="2211119"/>
    <lineage>
        <taxon>Bacteria</taxon>
        <taxon>Deltaproteobacteria</taxon>
        <taxon>Bradymonadales</taxon>
        <taxon>Lujinxingiaceae</taxon>
        <taxon>Lujinxingia</taxon>
    </lineage>
</organism>
<dbReference type="OrthoDB" id="4393931at2"/>
<evidence type="ECO:0000256" key="2">
    <source>
        <dbReference type="SAM" id="MobiDB-lite"/>
    </source>
</evidence>
<feature type="region of interest" description="Disordered" evidence="2">
    <location>
        <begin position="172"/>
        <end position="203"/>
    </location>
</feature>
<sequence>MDRFGTTEFRELVGVHEAPAISIYMPVERREMTGKVNRLKLRGHIDEVEGRLRAADLLNEEERRRLLESLYAMAEERDFWNHSGEGVAIFASPSFQKVYRLPRSFEDEVVVGDNFHTRPLLGMLAMPESYWVLAVGEEEVNLWEGSASGARPVEVENLPHSLRDALMLEEEKGQDGMKLRSAQGPRGRGGGFMSPMVHGHGGGREQHKAYLKQYFSQVAEAIAEYLGDARGPLILAAVDYCHPLFHEAARHSGLTQLVNEGIEGNVHYWSDAEIHQRAWPMVEAQASERVDRALALWERNFGKGAVEIDLAQIARMVVEGRVHMLLLDEEAHLLGDFDRELGQVHEVNGDSDEVDQAMAKDVYDELAEAVIEMGGEVVVLPRERMPSQTGLGAILRGGDTPIPPRA</sequence>
<evidence type="ECO:0000313" key="4">
    <source>
        <dbReference type="Proteomes" id="UP000249169"/>
    </source>
</evidence>
<keyword evidence="4" id="KW-1185">Reference proteome</keyword>
<proteinExistence type="predicted"/>
<protein>
    <recommendedName>
        <fullName evidence="5">eRF1 domain-containing protein</fullName>
    </recommendedName>
</protein>
<reference evidence="3 4" key="1">
    <citation type="submission" date="2018-05" db="EMBL/GenBank/DDBJ databases">
        <title>Lujinxingia marina gen. nov. sp. nov., a new facultative anaerobic member of the class Deltaproteobacteria, and proposal of Lujinxingaceae fam. nov.</title>
        <authorList>
            <person name="Li C.-M."/>
        </authorList>
    </citation>
    <scope>NUCLEOTIDE SEQUENCE [LARGE SCALE GENOMIC DNA]</scope>
    <source>
        <strain evidence="3 4">B210</strain>
    </source>
</reference>
<keyword evidence="1" id="KW-0175">Coiled coil</keyword>
<dbReference type="Proteomes" id="UP000249169">
    <property type="component" value="Unassembled WGS sequence"/>
</dbReference>
<evidence type="ECO:0008006" key="5">
    <source>
        <dbReference type="Google" id="ProtNLM"/>
    </source>
</evidence>
<dbReference type="RefSeq" id="WP_111731253.1">
    <property type="nucleotide sequence ID" value="NZ_QHKO01000012.1"/>
</dbReference>
<evidence type="ECO:0000313" key="3">
    <source>
        <dbReference type="EMBL" id="RAL20235.1"/>
    </source>
</evidence>